<dbReference type="Gene3D" id="3.30.420.10">
    <property type="entry name" value="Ribonuclease H-like superfamily/Ribonuclease H"/>
    <property type="match status" value="1"/>
</dbReference>
<sequence>MSSSIIALLKKDQLTGENYATWKSKLNMILVIADLRFVLMEECPPFPTKYASQGVRDAYDCWTKANNKARLHILASMSDILSKKHEIMVTARQIMDSLREIFGQPSIQIKQEANVAHFRRFAPSSSGSEKIQERKEGKGKDLTIAVEGKGKAMVVIKGKCFHCNVDGHWKTNCPKYLVKKKEKEGATNHVCSSLQETNFFKQLEESEMTLKVGTGDVISARAVGDANTDTPQQNGVSERRNRTLLDMMSYAQLPSSFWGYAVETAVHILNNVPWKSVSEKPFKLWRGRKPNLSHFRIWGCLAHMLVTNPKKLEPRSRLCQFVGYPKETRGGLFFDPQENRVFVSTNATFLEEDHMRDHKP</sequence>
<reference evidence="3 4" key="1">
    <citation type="submission" date="2019-08" db="EMBL/GenBank/DDBJ databases">
        <title>Draft genome sequences of two oriental melons (Cucumis melo L. var makuwa).</title>
        <authorList>
            <person name="Kwon S.-Y."/>
        </authorList>
    </citation>
    <scope>NUCLEOTIDE SEQUENCE [LARGE SCALE GENOMIC DNA]</scope>
    <source>
        <strain evidence="4">cv. SW 3</strain>
        <tissue evidence="3">Leaf</tissue>
    </source>
</reference>
<keyword evidence="1" id="KW-0862">Zinc</keyword>
<evidence type="ECO:0000259" key="2">
    <source>
        <dbReference type="PROSITE" id="PS50158"/>
    </source>
</evidence>
<feature type="domain" description="CCHC-type" evidence="2">
    <location>
        <begin position="159"/>
        <end position="175"/>
    </location>
</feature>
<dbReference type="InterPro" id="IPR036875">
    <property type="entry name" value="Znf_CCHC_sf"/>
</dbReference>
<dbReference type="InterPro" id="IPR001878">
    <property type="entry name" value="Znf_CCHC"/>
</dbReference>
<dbReference type="PANTHER" id="PTHR42648">
    <property type="entry name" value="TRANSPOSASE, PUTATIVE-RELATED"/>
    <property type="match status" value="1"/>
</dbReference>
<dbReference type="InterPro" id="IPR036397">
    <property type="entry name" value="RNaseH_sf"/>
</dbReference>
<dbReference type="Gene3D" id="4.10.60.10">
    <property type="entry name" value="Zinc finger, CCHC-type"/>
    <property type="match status" value="1"/>
</dbReference>
<dbReference type="STRING" id="1194695.A0A5A7TYH7"/>
<name>A0A5A7TYH7_CUCMM</name>
<dbReference type="AlphaFoldDB" id="A0A5A7TYH7"/>
<dbReference type="EMBL" id="SSTE01012822">
    <property type="protein sequence ID" value="KAA0048592.1"/>
    <property type="molecule type" value="Genomic_DNA"/>
</dbReference>
<proteinExistence type="predicted"/>
<dbReference type="InterPro" id="IPR039537">
    <property type="entry name" value="Retrotran_Ty1/copia-like"/>
</dbReference>
<dbReference type="InterPro" id="IPR057670">
    <property type="entry name" value="SH3_retrovirus"/>
</dbReference>
<keyword evidence="1" id="KW-0479">Metal-binding</keyword>
<dbReference type="SUPFAM" id="SSF53098">
    <property type="entry name" value="Ribonuclease H-like"/>
    <property type="match status" value="1"/>
</dbReference>
<dbReference type="Pfam" id="PF25597">
    <property type="entry name" value="SH3_retrovirus"/>
    <property type="match status" value="1"/>
</dbReference>
<keyword evidence="1" id="KW-0863">Zinc-finger</keyword>
<dbReference type="GO" id="GO:0008270">
    <property type="term" value="F:zinc ion binding"/>
    <property type="evidence" value="ECO:0007669"/>
    <property type="project" value="UniProtKB-KW"/>
</dbReference>
<evidence type="ECO:0000313" key="3">
    <source>
        <dbReference type="EMBL" id="KAA0048592.1"/>
    </source>
</evidence>
<evidence type="ECO:0000256" key="1">
    <source>
        <dbReference type="PROSITE-ProRule" id="PRU00047"/>
    </source>
</evidence>
<dbReference type="Proteomes" id="UP000321393">
    <property type="component" value="Unassembled WGS sequence"/>
</dbReference>
<dbReference type="PROSITE" id="PS50158">
    <property type="entry name" value="ZF_CCHC"/>
    <property type="match status" value="1"/>
</dbReference>
<accession>A0A5A7TYH7</accession>
<dbReference type="GO" id="GO:0003676">
    <property type="term" value="F:nucleic acid binding"/>
    <property type="evidence" value="ECO:0007669"/>
    <property type="project" value="InterPro"/>
</dbReference>
<organism evidence="3 4">
    <name type="scientific">Cucumis melo var. makuwa</name>
    <name type="common">Oriental melon</name>
    <dbReference type="NCBI Taxonomy" id="1194695"/>
    <lineage>
        <taxon>Eukaryota</taxon>
        <taxon>Viridiplantae</taxon>
        <taxon>Streptophyta</taxon>
        <taxon>Embryophyta</taxon>
        <taxon>Tracheophyta</taxon>
        <taxon>Spermatophyta</taxon>
        <taxon>Magnoliopsida</taxon>
        <taxon>eudicotyledons</taxon>
        <taxon>Gunneridae</taxon>
        <taxon>Pentapetalae</taxon>
        <taxon>rosids</taxon>
        <taxon>fabids</taxon>
        <taxon>Cucurbitales</taxon>
        <taxon>Cucurbitaceae</taxon>
        <taxon>Benincaseae</taxon>
        <taxon>Cucumis</taxon>
    </lineage>
</organism>
<gene>
    <name evidence="3" type="ORF">E6C27_scaffold61G002380</name>
</gene>
<protein>
    <submittedName>
        <fullName evidence="3">Gag/pol protein</fullName>
    </submittedName>
</protein>
<evidence type="ECO:0000313" key="4">
    <source>
        <dbReference type="Proteomes" id="UP000321393"/>
    </source>
</evidence>
<comment type="caution">
    <text evidence="3">The sequence shown here is derived from an EMBL/GenBank/DDBJ whole genome shotgun (WGS) entry which is preliminary data.</text>
</comment>
<dbReference type="PANTHER" id="PTHR42648:SF27">
    <property type="entry name" value="RNA-DIRECTED DNA POLYMERASE"/>
    <property type="match status" value="1"/>
</dbReference>
<dbReference type="SUPFAM" id="SSF57756">
    <property type="entry name" value="Retrovirus zinc finger-like domains"/>
    <property type="match status" value="1"/>
</dbReference>
<dbReference type="InterPro" id="IPR012337">
    <property type="entry name" value="RNaseH-like_sf"/>
</dbReference>
<dbReference type="OrthoDB" id="1739418at2759"/>